<feature type="region of interest" description="Disordered" evidence="1">
    <location>
        <begin position="128"/>
        <end position="348"/>
    </location>
</feature>
<gene>
    <name evidence="2" type="ORF">SEUCBS140593_009487</name>
</gene>
<accession>A0ABP0CYE0</accession>
<reference evidence="2 3" key="1">
    <citation type="submission" date="2024-01" db="EMBL/GenBank/DDBJ databases">
        <authorList>
            <person name="Allen C."/>
            <person name="Tagirdzhanova G."/>
        </authorList>
    </citation>
    <scope>NUCLEOTIDE SEQUENCE [LARGE SCALE GENOMIC DNA]</scope>
</reference>
<evidence type="ECO:0000313" key="3">
    <source>
        <dbReference type="Proteomes" id="UP001642482"/>
    </source>
</evidence>
<evidence type="ECO:0000313" key="2">
    <source>
        <dbReference type="EMBL" id="CAK7236046.1"/>
    </source>
</evidence>
<feature type="compositionally biased region" description="Low complexity" evidence="1">
    <location>
        <begin position="262"/>
        <end position="276"/>
    </location>
</feature>
<name>A0ABP0CYE0_9PEZI</name>
<feature type="compositionally biased region" description="Low complexity" evidence="1">
    <location>
        <begin position="159"/>
        <end position="172"/>
    </location>
</feature>
<dbReference type="EMBL" id="CAWUHD010000156">
    <property type="protein sequence ID" value="CAK7236046.1"/>
    <property type="molecule type" value="Genomic_DNA"/>
</dbReference>
<comment type="caution">
    <text evidence="2">The sequence shown here is derived from an EMBL/GenBank/DDBJ whole genome shotgun (WGS) entry which is preliminary data.</text>
</comment>
<protein>
    <submittedName>
        <fullName evidence="2">Uncharacterized protein</fullName>
    </submittedName>
</protein>
<feature type="region of interest" description="Disordered" evidence="1">
    <location>
        <begin position="384"/>
        <end position="403"/>
    </location>
</feature>
<feature type="compositionally biased region" description="Basic and acidic residues" evidence="1">
    <location>
        <begin position="173"/>
        <end position="187"/>
    </location>
</feature>
<feature type="compositionally biased region" description="Basic and acidic residues" evidence="1">
    <location>
        <begin position="237"/>
        <end position="260"/>
    </location>
</feature>
<organism evidence="2 3">
    <name type="scientific">Sporothrix eucalyptigena</name>
    <dbReference type="NCBI Taxonomy" id="1812306"/>
    <lineage>
        <taxon>Eukaryota</taxon>
        <taxon>Fungi</taxon>
        <taxon>Dikarya</taxon>
        <taxon>Ascomycota</taxon>
        <taxon>Pezizomycotina</taxon>
        <taxon>Sordariomycetes</taxon>
        <taxon>Sordariomycetidae</taxon>
        <taxon>Ophiostomatales</taxon>
        <taxon>Ophiostomataceae</taxon>
        <taxon>Sporothrix</taxon>
    </lineage>
</organism>
<feature type="compositionally biased region" description="Low complexity" evidence="1">
    <location>
        <begin position="188"/>
        <end position="235"/>
    </location>
</feature>
<dbReference type="Proteomes" id="UP001642482">
    <property type="component" value="Unassembled WGS sequence"/>
</dbReference>
<feature type="compositionally biased region" description="Polar residues" evidence="1">
    <location>
        <begin position="329"/>
        <end position="348"/>
    </location>
</feature>
<feature type="compositionally biased region" description="Polar residues" evidence="1">
    <location>
        <begin position="12"/>
        <end position="25"/>
    </location>
</feature>
<proteinExistence type="predicted"/>
<feature type="region of interest" description="Disordered" evidence="1">
    <location>
        <begin position="1"/>
        <end position="53"/>
    </location>
</feature>
<evidence type="ECO:0000256" key="1">
    <source>
        <dbReference type="SAM" id="MobiDB-lite"/>
    </source>
</evidence>
<keyword evidence="3" id="KW-1185">Reference proteome</keyword>
<sequence length="447" mass="47700">MSGRRVNFRESPPSSGVSSRYTNDSADYPERTGASASSRYSGGGGSAGGSQWTDLTSLQDKYRDVLADLDEWKTLAEDREVEAEEAKKQASEAEAKWRALVERNEQIEDEKKKMFKENKELKSQAMELRDEVDDLRQQLAKSNATLNEMQHLSMAPAYGTPGTSPHHSSSHLGHAETKSSRHSKEVKNSSSTKSSSNAGSGTSSGSSGSHSSSRAKVGSSGSSSSSTNTAKISRSGSRHEHHEKDQKSRLSQRFDHKDDVMNDSNASASSATSSSSQKHHKSGSSGNGSSGSNGSSASADSGSMRPPQSRVRRGSYVEGYGPGAALTSRPANMMQTPMSPNKGVTRSSQPANIIPAATVAPGSAAQAASYYGGHGSYAQPMHQMQYGMPTSSSGLISPRGDMSKDSLRTAVHIVSDTGLEPHLDPNYYGGYTPARDPRDPRDRLSRR</sequence>
<feature type="compositionally biased region" description="Low complexity" evidence="1">
    <location>
        <begin position="292"/>
        <end position="303"/>
    </location>
</feature>
<feature type="compositionally biased region" description="Basic and acidic residues" evidence="1">
    <location>
        <begin position="435"/>
        <end position="447"/>
    </location>
</feature>
<feature type="compositionally biased region" description="Polar residues" evidence="1">
    <location>
        <begin position="139"/>
        <end position="150"/>
    </location>
</feature>
<feature type="region of interest" description="Disordered" evidence="1">
    <location>
        <begin position="418"/>
        <end position="447"/>
    </location>
</feature>